<dbReference type="SUPFAM" id="SSF51182">
    <property type="entry name" value="RmlC-like cupins"/>
    <property type="match status" value="1"/>
</dbReference>
<dbReference type="Gene3D" id="2.60.120.10">
    <property type="entry name" value="Jelly Rolls"/>
    <property type="match status" value="1"/>
</dbReference>
<dbReference type="RefSeq" id="WP_123120118.1">
    <property type="nucleotide sequence ID" value="NZ_RJJR01000005.1"/>
</dbReference>
<dbReference type="InterPro" id="IPR014710">
    <property type="entry name" value="RmlC-like_jellyroll"/>
</dbReference>
<dbReference type="AlphaFoldDB" id="A0A3M9NIW5"/>
<protein>
    <submittedName>
        <fullName evidence="1">Uncharacterized protein</fullName>
    </submittedName>
</protein>
<evidence type="ECO:0000313" key="2">
    <source>
        <dbReference type="Proteomes" id="UP000267223"/>
    </source>
</evidence>
<comment type="caution">
    <text evidence="1">The sequence shown here is derived from an EMBL/GenBank/DDBJ whole genome shotgun (WGS) entry which is preliminary data.</text>
</comment>
<gene>
    <name evidence="1" type="ORF">EFY79_07710</name>
</gene>
<keyword evidence="2" id="KW-1185">Reference proteome</keyword>
<dbReference type="OrthoDB" id="8418771at2"/>
<name>A0A3M9NIW5_9BACT</name>
<accession>A0A3M9NIW5</accession>
<organism evidence="1 2">
    <name type="scientific">Hanamia caeni</name>
    <dbReference type="NCBI Taxonomy" id="2294116"/>
    <lineage>
        <taxon>Bacteria</taxon>
        <taxon>Pseudomonadati</taxon>
        <taxon>Bacteroidota</taxon>
        <taxon>Chitinophagia</taxon>
        <taxon>Chitinophagales</taxon>
        <taxon>Chitinophagaceae</taxon>
        <taxon>Hanamia</taxon>
    </lineage>
</organism>
<dbReference type="Proteomes" id="UP000267223">
    <property type="component" value="Unassembled WGS sequence"/>
</dbReference>
<dbReference type="CDD" id="cd02230">
    <property type="entry name" value="cupin_HP0902-like"/>
    <property type="match status" value="1"/>
</dbReference>
<dbReference type="EMBL" id="RJJR01000005">
    <property type="protein sequence ID" value="RNI37277.1"/>
    <property type="molecule type" value="Genomic_DNA"/>
</dbReference>
<evidence type="ECO:0000313" key="1">
    <source>
        <dbReference type="EMBL" id="RNI37277.1"/>
    </source>
</evidence>
<reference evidence="1 2" key="1">
    <citation type="submission" date="2018-11" db="EMBL/GenBank/DDBJ databases">
        <title>Draft genome sequence of Ferruginibacter sp. BO-59.</title>
        <authorList>
            <person name="Im W.T."/>
        </authorList>
    </citation>
    <scope>NUCLEOTIDE SEQUENCE [LARGE SCALE GENOMIC DNA]</scope>
    <source>
        <strain evidence="1 2">BO-59</strain>
    </source>
</reference>
<sequence length="134" mass="15233">MEIKRNESTELRPKGDRIVNAPVVHINIPEFLKQIKKEPAWKNSDRNAITVFKSDEIRIVLTALHKNAMIDEHTANGLITVQVLEGKINFETLGNTYPLEKGELITLHRNIPHKVIAIKESVFLLSVAGFRDNE</sequence>
<proteinExistence type="predicted"/>
<dbReference type="InterPro" id="IPR011051">
    <property type="entry name" value="RmlC_Cupin_sf"/>
</dbReference>